<evidence type="ECO:0000313" key="2">
    <source>
        <dbReference type="EMBL" id="TEB26801.1"/>
    </source>
</evidence>
<dbReference type="AlphaFoldDB" id="A0A4Y7SYL3"/>
<name>A0A4Y7SYL3_COPMI</name>
<keyword evidence="1" id="KW-1133">Transmembrane helix</keyword>
<feature type="transmembrane region" description="Helical" evidence="1">
    <location>
        <begin position="45"/>
        <end position="67"/>
    </location>
</feature>
<keyword evidence="1" id="KW-0812">Transmembrane</keyword>
<evidence type="ECO:0000313" key="3">
    <source>
        <dbReference type="Proteomes" id="UP000298030"/>
    </source>
</evidence>
<dbReference type="Proteomes" id="UP000298030">
    <property type="component" value="Unassembled WGS sequence"/>
</dbReference>
<keyword evidence="3" id="KW-1185">Reference proteome</keyword>
<feature type="transmembrane region" description="Helical" evidence="1">
    <location>
        <begin position="120"/>
        <end position="138"/>
    </location>
</feature>
<accession>A0A4Y7SYL3</accession>
<organism evidence="2 3">
    <name type="scientific">Coprinellus micaceus</name>
    <name type="common">Glistening ink-cap mushroom</name>
    <name type="synonym">Coprinus micaceus</name>
    <dbReference type="NCBI Taxonomy" id="71717"/>
    <lineage>
        <taxon>Eukaryota</taxon>
        <taxon>Fungi</taxon>
        <taxon>Dikarya</taxon>
        <taxon>Basidiomycota</taxon>
        <taxon>Agaricomycotina</taxon>
        <taxon>Agaricomycetes</taxon>
        <taxon>Agaricomycetidae</taxon>
        <taxon>Agaricales</taxon>
        <taxon>Agaricineae</taxon>
        <taxon>Psathyrellaceae</taxon>
        <taxon>Coprinellus</taxon>
    </lineage>
</organism>
<dbReference type="OrthoDB" id="3039000at2759"/>
<protein>
    <submittedName>
        <fullName evidence="2">Uncharacterized protein</fullName>
    </submittedName>
</protein>
<feature type="transmembrane region" description="Helical" evidence="1">
    <location>
        <begin position="88"/>
        <end position="108"/>
    </location>
</feature>
<dbReference type="EMBL" id="QPFP01000045">
    <property type="protein sequence ID" value="TEB26801.1"/>
    <property type="molecule type" value="Genomic_DNA"/>
</dbReference>
<proteinExistence type="predicted"/>
<reference evidence="2 3" key="1">
    <citation type="journal article" date="2019" name="Nat. Ecol. Evol.">
        <title>Megaphylogeny resolves global patterns of mushroom evolution.</title>
        <authorList>
            <person name="Varga T."/>
            <person name="Krizsan K."/>
            <person name="Foldi C."/>
            <person name="Dima B."/>
            <person name="Sanchez-Garcia M."/>
            <person name="Sanchez-Ramirez S."/>
            <person name="Szollosi G.J."/>
            <person name="Szarkandi J.G."/>
            <person name="Papp V."/>
            <person name="Albert L."/>
            <person name="Andreopoulos W."/>
            <person name="Angelini C."/>
            <person name="Antonin V."/>
            <person name="Barry K.W."/>
            <person name="Bougher N.L."/>
            <person name="Buchanan P."/>
            <person name="Buyck B."/>
            <person name="Bense V."/>
            <person name="Catcheside P."/>
            <person name="Chovatia M."/>
            <person name="Cooper J."/>
            <person name="Damon W."/>
            <person name="Desjardin D."/>
            <person name="Finy P."/>
            <person name="Geml J."/>
            <person name="Haridas S."/>
            <person name="Hughes K."/>
            <person name="Justo A."/>
            <person name="Karasinski D."/>
            <person name="Kautmanova I."/>
            <person name="Kiss B."/>
            <person name="Kocsube S."/>
            <person name="Kotiranta H."/>
            <person name="LaButti K.M."/>
            <person name="Lechner B.E."/>
            <person name="Liimatainen K."/>
            <person name="Lipzen A."/>
            <person name="Lukacs Z."/>
            <person name="Mihaltcheva S."/>
            <person name="Morgado L.N."/>
            <person name="Niskanen T."/>
            <person name="Noordeloos M.E."/>
            <person name="Ohm R.A."/>
            <person name="Ortiz-Santana B."/>
            <person name="Ovrebo C."/>
            <person name="Racz N."/>
            <person name="Riley R."/>
            <person name="Savchenko A."/>
            <person name="Shiryaev A."/>
            <person name="Soop K."/>
            <person name="Spirin V."/>
            <person name="Szebenyi C."/>
            <person name="Tomsovsky M."/>
            <person name="Tulloss R.E."/>
            <person name="Uehling J."/>
            <person name="Grigoriev I.V."/>
            <person name="Vagvolgyi C."/>
            <person name="Papp T."/>
            <person name="Martin F.M."/>
            <person name="Miettinen O."/>
            <person name="Hibbett D.S."/>
            <person name="Nagy L.G."/>
        </authorList>
    </citation>
    <scope>NUCLEOTIDE SEQUENCE [LARGE SCALE GENOMIC DNA]</scope>
    <source>
        <strain evidence="2 3">FP101781</strain>
    </source>
</reference>
<evidence type="ECO:0000256" key="1">
    <source>
        <dbReference type="SAM" id="Phobius"/>
    </source>
</evidence>
<sequence length="172" mass="19143">MNDGRIAVIEPTRTRKIQIVMCFSIVLSLVVLRCMPSEDPSPAGYVGPPTALLTLPQHLTIIVMSFLQRKRLYTPEEIPHLVPVTAKVGVVFTSWTLCCFWLVTSMFYLMDLGAARHKTLFTLSAVEGILAFSVSVMTSRERLELLERQAEQPTSLVFFADENGQPAAMEGP</sequence>
<feature type="transmembrane region" description="Helical" evidence="1">
    <location>
        <begin position="17"/>
        <end position="33"/>
    </location>
</feature>
<keyword evidence="1" id="KW-0472">Membrane</keyword>
<comment type="caution">
    <text evidence="2">The sequence shown here is derived from an EMBL/GenBank/DDBJ whole genome shotgun (WGS) entry which is preliminary data.</text>
</comment>
<gene>
    <name evidence="2" type="ORF">FA13DRAFT_1635411</name>
</gene>